<evidence type="ECO:0000313" key="1">
    <source>
        <dbReference type="EMBL" id="JAH91547.1"/>
    </source>
</evidence>
<protein>
    <submittedName>
        <fullName evidence="1">Uncharacterized protein</fullName>
    </submittedName>
</protein>
<organism evidence="1">
    <name type="scientific">Anguilla anguilla</name>
    <name type="common">European freshwater eel</name>
    <name type="synonym">Muraena anguilla</name>
    <dbReference type="NCBI Taxonomy" id="7936"/>
    <lineage>
        <taxon>Eukaryota</taxon>
        <taxon>Metazoa</taxon>
        <taxon>Chordata</taxon>
        <taxon>Craniata</taxon>
        <taxon>Vertebrata</taxon>
        <taxon>Euteleostomi</taxon>
        <taxon>Actinopterygii</taxon>
        <taxon>Neopterygii</taxon>
        <taxon>Teleostei</taxon>
        <taxon>Anguilliformes</taxon>
        <taxon>Anguillidae</taxon>
        <taxon>Anguilla</taxon>
    </lineage>
</organism>
<reference evidence="1" key="2">
    <citation type="journal article" date="2015" name="Fish Shellfish Immunol.">
        <title>Early steps in the European eel (Anguilla anguilla)-Vibrio vulnificus interaction in the gills: Role of the RtxA13 toxin.</title>
        <authorList>
            <person name="Callol A."/>
            <person name="Pajuelo D."/>
            <person name="Ebbesson L."/>
            <person name="Teles M."/>
            <person name="MacKenzie S."/>
            <person name="Amaro C."/>
        </authorList>
    </citation>
    <scope>NUCLEOTIDE SEQUENCE</scope>
</reference>
<reference evidence="1" key="1">
    <citation type="submission" date="2014-11" db="EMBL/GenBank/DDBJ databases">
        <authorList>
            <person name="Amaro Gonzalez C."/>
        </authorList>
    </citation>
    <scope>NUCLEOTIDE SEQUENCE</scope>
</reference>
<accession>A0A0E9WMG1</accession>
<sequence>MHIYTPLTEQVTCKVAIAYTKHRKSLLLLKACAECRMKWIKCSPVTLYTLSHTTHEWTYDGIAN</sequence>
<proteinExistence type="predicted"/>
<dbReference type="EMBL" id="GBXM01017030">
    <property type="protein sequence ID" value="JAH91547.1"/>
    <property type="molecule type" value="Transcribed_RNA"/>
</dbReference>
<name>A0A0E9WMG1_ANGAN</name>
<dbReference type="AlphaFoldDB" id="A0A0E9WMG1"/>